<dbReference type="AlphaFoldDB" id="A0A6A5Y5Q2"/>
<feature type="region of interest" description="Disordered" evidence="1">
    <location>
        <begin position="613"/>
        <end position="927"/>
    </location>
</feature>
<feature type="compositionally biased region" description="Polar residues" evidence="1">
    <location>
        <begin position="245"/>
        <end position="257"/>
    </location>
</feature>
<feature type="region of interest" description="Disordered" evidence="1">
    <location>
        <begin position="402"/>
        <end position="465"/>
    </location>
</feature>
<feature type="compositionally biased region" description="Polar residues" evidence="1">
    <location>
        <begin position="850"/>
        <end position="860"/>
    </location>
</feature>
<dbReference type="OrthoDB" id="5244050at2759"/>
<organism evidence="2 3">
    <name type="scientific">Aaosphaeria arxii CBS 175.79</name>
    <dbReference type="NCBI Taxonomy" id="1450172"/>
    <lineage>
        <taxon>Eukaryota</taxon>
        <taxon>Fungi</taxon>
        <taxon>Dikarya</taxon>
        <taxon>Ascomycota</taxon>
        <taxon>Pezizomycotina</taxon>
        <taxon>Dothideomycetes</taxon>
        <taxon>Pleosporomycetidae</taxon>
        <taxon>Pleosporales</taxon>
        <taxon>Pleosporales incertae sedis</taxon>
        <taxon>Aaosphaeria</taxon>
    </lineage>
</organism>
<feature type="compositionally biased region" description="Low complexity" evidence="1">
    <location>
        <begin position="555"/>
        <end position="568"/>
    </location>
</feature>
<feature type="compositionally biased region" description="Polar residues" evidence="1">
    <location>
        <begin position="425"/>
        <end position="436"/>
    </location>
</feature>
<feature type="compositionally biased region" description="Acidic residues" evidence="1">
    <location>
        <begin position="323"/>
        <end position="336"/>
    </location>
</feature>
<evidence type="ECO:0000313" key="2">
    <source>
        <dbReference type="EMBL" id="KAF2020533.1"/>
    </source>
</evidence>
<feature type="compositionally biased region" description="Low complexity" evidence="1">
    <location>
        <begin position="727"/>
        <end position="747"/>
    </location>
</feature>
<feature type="compositionally biased region" description="Polar residues" evidence="1">
    <location>
        <begin position="678"/>
        <end position="693"/>
    </location>
</feature>
<dbReference type="RefSeq" id="XP_033388872.1">
    <property type="nucleotide sequence ID" value="XM_033531458.1"/>
</dbReference>
<feature type="region of interest" description="Disordered" evidence="1">
    <location>
        <begin position="512"/>
        <end position="578"/>
    </location>
</feature>
<dbReference type="EMBL" id="ML978066">
    <property type="protein sequence ID" value="KAF2020533.1"/>
    <property type="molecule type" value="Genomic_DNA"/>
</dbReference>
<keyword evidence="3" id="KW-1185">Reference proteome</keyword>
<proteinExistence type="predicted"/>
<reference evidence="2" key="1">
    <citation type="journal article" date="2020" name="Stud. Mycol.">
        <title>101 Dothideomycetes genomes: a test case for predicting lifestyles and emergence of pathogens.</title>
        <authorList>
            <person name="Haridas S."/>
            <person name="Albert R."/>
            <person name="Binder M."/>
            <person name="Bloem J."/>
            <person name="Labutti K."/>
            <person name="Salamov A."/>
            <person name="Andreopoulos B."/>
            <person name="Baker S."/>
            <person name="Barry K."/>
            <person name="Bills G."/>
            <person name="Bluhm B."/>
            <person name="Cannon C."/>
            <person name="Castanera R."/>
            <person name="Culley D."/>
            <person name="Daum C."/>
            <person name="Ezra D."/>
            <person name="Gonzalez J."/>
            <person name="Henrissat B."/>
            <person name="Kuo A."/>
            <person name="Liang C."/>
            <person name="Lipzen A."/>
            <person name="Lutzoni F."/>
            <person name="Magnuson J."/>
            <person name="Mondo S."/>
            <person name="Nolan M."/>
            <person name="Ohm R."/>
            <person name="Pangilinan J."/>
            <person name="Park H.-J."/>
            <person name="Ramirez L."/>
            <person name="Alfaro M."/>
            <person name="Sun H."/>
            <person name="Tritt A."/>
            <person name="Yoshinaga Y."/>
            <person name="Zwiers L.-H."/>
            <person name="Turgeon B."/>
            <person name="Goodwin S."/>
            <person name="Spatafora J."/>
            <person name="Crous P."/>
            <person name="Grigoriev I."/>
        </authorList>
    </citation>
    <scope>NUCLEOTIDE SEQUENCE</scope>
    <source>
        <strain evidence="2">CBS 175.79</strain>
    </source>
</reference>
<feature type="compositionally biased region" description="Basic and acidic residues" evidence="1">
    <location>
        <begin position="613"/>
        <end position="628"/>
    </location>
</feature>
<feature type="compositionally biased region" description="Low complexity" evidence="1">
    <location>
        <begin position="135"/>
        <end position="152"/>
    </location>
</feature>
<accession>A0A6A5Y5Q2</accession>
<feature type="compositionally biased region" description="Polar residues" evidence="1">
    <location>
        <begin position="153"/>
        <end position="174"/>
    </location>
</feature>
<name>A0A6A5Y5Q2_9PLEO</name>
<evidence type="ECO:0000256" key="1">
    <source>
        <dbReference type="SAM" id="MobiDB-lite"/>
    </source>
</evidence>
<feature type="compositionally biased region" description="Polar residues" evidence="1">
    <location>
        <begin position="60"/>
        <end position="77"/>
    </location>
</feature>
<feature type="compositionally biased region" description="Low complexity" evidence="1">
    <location>
        <begin position="638"/>
        <end position="648"/>
    </location>
</feature>
<feature type="region of interest" description="Disordered" evidence="1">
    <location>
        <begin position="1"/>
        <end position="179"/>
    </location>
</feature>
<sequence length="952" mass="103275">MGRPKFSFPLPGKKSSTKLNGDYEVHANGYSSTSIPQGSEWPSRPEPTTSRSKAERVLGTASNMPLRSSKSQTSLQQHPGYMTITVSEASYGSDHTDRSNGKDNGNLHPTKRPGMVHRPSSNILGSGYGEDSRRGSGSSSISRRLHSKASSSTMRSHYDPQSSPLSISQQTSASAVRDMALTKGHPQIALEAGGNVHALSPPSHLDSKGSFRKSKPARLDLSKLFPKPRSNTALETGMPLLSPNKMVNSPTALSSASEFFPRPMTREPSPRPKGQAKLTKSPRVQHQPQRPPSPVRVHRRDEYDNAKINVRRPPRGIQHWFEGFDDDDSDDDQEESNEPIAYYDAVAPNERHVDLAKEQSYGDYEARSYTQDTYQLPLKPRAIHPIKNQFAQAHALNAHRLNSPSQFSVQTQSSLTSNRTKESAFSKSNLQDFSVLSMSSSEDEGEDSLPMPKYPMRDSIGSTDGHGEIVIGQAQAFDVRPNNARRASDSKMSMLTTSTGAATIEVMYTPEPYTPHAFPRPPHSSRRSSHVRQPSMIPEDEDVRPRTAAPPPMSPSSSSIRSARTSNSEPRSRVNQRKMMAVTEEEEALLEMMRRKRAAMVKQSFSEGYETALKLDDSRHQNEGDDSYRTSGFLTMDSPSSGPVRVVNNPPPRKSSMVVAAPLLQPPPRGRPAKSARDSSVGTSMLRDSSSCDPESDRQRSPISNVRTNLPHQLAPQPVFSPLDLFPSPAASPTPAATEPSMASPTTIDHASPLPSPITPGLRTGEGDVNVKVASSEPSCSGDHESDDVPILETGVIGPSSYVPIKQAESQPSNHQRRRTASSGADVPLNPTRRVSQASNVPLDLGALSEASSPGPSINDLTFPAVPTKNSRRTSAMTTTSSLRSSSQARSSSPRVHHSDRRQSRTICKDSSLASSSKRDSVVVGSSSTRCSVSEDVLAAWGSLGGGRINGM</sequence>
<protein>
    <submittedName>
        <fullName evidence="2">Uncharacterized protein</fullName>
    </submittedName>
</protein>
<feature type="compositionally biased region" description="Polar residues" evidence="1">
    <location>
        <begin position="402"/>
        <end position="418"/>
    </location>
</feature>
<dbReference type="GeneID" id="54288855"/>
<feature type="compositionally biased region" description="Polar residues" evidence="1">
    <location>
        <begin position="701"/>
        <end position="711"/>
    </location>
</feature>
<feature type="compositionally biased region" description="Low complexity" evidence="1">
    <location>
        <begin position="873"/>
        <end position="893"/>
    </location>
</feature>
<feature type="region of interest" description="Disordered" evidence="1">
    <location>
        <begin position="194"/>
        <end position="311"/>
    </location>
</feature>
<feature type="region of interest" description="Disordered" evidence="1">
    <location>
        <begin position="317"/>
        <end position="336"/>
    </location>
</feature>
<gene>
    <name evidence="2" type="ORF">BU24DRAFT_456601</name>
</gene>
<dbReference type="Proteomes" id="UP000799778">
    <property type="component" value="Unassembled WGS sequence"/>
</dbReference>
<evidence type="ECO:0000313" key="3">
    <source>
        <dbReference type="Proteomes" id="UP000799778"/>
    </source>
</evidence>